<reference evidence="17" key="1">
    <citation type="submission" date="2024-04" db="EMBL/GenBank/DDBJ databases">
        <title>Salinicola lusitanus LLJ914,a marine bacterium isolated from the Okinawa Trough.</title>
        <authorList>
            <person name="Li J."/>
        </authorList>
    </citation>
    <scope>NUCLEOTIDE SEQUENCE [LARGE SCALE GENOMIC DNA]</scope>
</reference>
<dbReference type="PANTHER" id="PTHR13483:SF3">
    <property type="entry name" value="BOX C_D SNORNA PROTEIN 1"/>
    <property type="match status" value="1"/>
</dbReference>
<evidence type="ECO:0000256" key="3">
    <source>
        <dbReference type="ARBA" id="ARBA00022553"/>
    </source>
</evidence>
<evidence type="ECO:0000256" key="13">
    <source>
        <dbReference type="PROSITE-ProRule" id="PRU00453"/>
    </source>
</evidence>
<dbReference type="GO" id="GO:0005634">
    <property type="term" value="C:nucleus"/>
    <property type="evidence" value="ECO:0007669"/>
    <property type="project" value="TreeGrafter"/>
</dbReference>
<dbReference type="AlphaFoldDB" id="A0AAW0NF07"/>
<dbReference type="GO" id="GO:0008270">
    <property type="term" value="F:zinc ion binding"/>
    <property type="evidence" value="ECO:0007669"/>
    <property type="project" value="UniProtKB-UniRule"/>
</dbReference>
<feature type="compositionally biased region" description="Polar residues" evidence="14">
    <location>
        <begin position="297"/>
        <end position="313"/>
    </location>
</feature>
<evidence type="ECO:0000256" key="9">
    <source>
        <dbReference type="ARBA" id="ARBA00049654"/>
    </source>
</evidence>
<evidence type="ECO:0000256" key="8">
    <source>
        <dbReference type="ARBA" id="ARBA00049598"/>
    </source>
</evidence>
<keyword evidence="3" id="KW-0597">Phosphoprotein</keyword>
<keyword evidence="17" id="KW-1185">Reference proteome</keyword>
<sequence>MRQKHAFATVCQEMNAVLLSKNTPVTNMDSQTDVHCLEEDTKGTKRKISLSNCAVCGSEEAKYTCPRCLTHSCSLLCVKKHKEDTGCSGVRDKTAFVALSQFDEMNLLSDYRFLEDTGRFSDGATRDTLIRVPHVTMKAKRFMSNARKMNINLRLLPCTFTRSKENSTFFNSKEKRFMWHLKLVFPHSSAEFIQRRVSDHLTLQQILNSYIHPTESDPVTRQKLKIKANSVRYHELDLHKSLRDNLSYKTLIEYPVLHVVLRDLWKDYPLKGPAEQLSHVGNAAKRLNRHKEDKLSTKTSAGCNKSSEISSPQAKRAKREMVKKDREDGELTESSDEDEDSSSSDESSDSSEESIKEEKITTDVLNDNSKTISHDQSANNSERIIYDQSDASSSGTCTKGHVSTGSPLGTKCSEMQQDDVFGQNLPLH</sequence>
<dbReference type="Proteomes" id="UP001460270">
    <property type="component" value="Unassembled WGS sequence"/>
</dbReference>
<dbReference type="Pfam" id="PF25790">
    <property type="entry name" value="BCD1"/>
    <property type="match status" value="1"/>
</dbReference>
<protein>
    <recommendedName>
        <fullName evidence="11">Box C/D snoRNA protein 1</fullName>
    </recommendedName>
    <alternativeName>
        <fullName evidence="12">Zinc finger HIT domain-containing protein 6</fullName>
    </alternativeName>
</protein>
<comment type="caution">
    <text evidence="16">The sequence shown here is derived from an EMBL/GenBank/DDBJ whole genome shotgun (WGS) entry which is preliminary data.</text>
</comment>
<dbReference type="GO" id="GO:0048254">
    <property type="term" value="P:snoRNA localization"/>
    <property type="evidence" value="ECO:0007669"/>
    <property type="project" value="TreeGrafter"/>
</dbReference>
<evidence type="ECO:0000313" key="16">
    <source>
        <dbReference type="EMBL" id="KAK7889896.1"/>
    </source>
</evidence>
<evidence type="ECO:0000256" key="7">
    <source>
        <dbReference type="ARBA" id="ARBA00022843"/>
    </source>
</evidence>
<dbReference type="EMBL" id="JBBPFD010000018">
    <property type="protein sequence ID" value="KAK7889896.1"/>
    <property type="molecule type" value="Genomic_DNA"/>
</dbReference>
<keyword evidence="6" id="KW-0862">Zinc</keyword>
<gene>
    <name evidence="16" type="ORF">WMY93_025456</name>
</gene>
<comment type="similarity">
    <text evidence="9">Belongs to the BCD1 family.</text>
</comment>
<keyword evidence="4" id="KW-0479">Metal-binding</keyword>
<feature type="compositionally biased region" description="Basic and acidic residues" evidence="14">
    <location>
        <begin position="319"/>
        <end position="329"/>
    </location>
</feature>
<comment type="subunit">
    <text evidence="10">Interacts with FBL, SNU13, NOP58, NUFIP1, RUVBL1, RUVBL2 and TAF9. Interacts (via HIT-type zinc finger) with the RUVBL1/RUVBL2 complex in the presence of ADP.</text>
</comment>
<feature type="compositionally biased region" description="Polar residues" evidence="14">
    <location>
        <begin position="363"/>
        <end position="382"/>
    </location>
</feature>
<dbReference type="InterPro" id="IPR051639">
    <property type="entry name" value="BCD1"/>
</dbReference>
<feature type="compositionally biased region" description="Acidic residues" evidence="14">
    <location>
        <begin position="330"/>
        <end position="352"/>
    </location>
</feature>
<dbReference type="PROSITE" id="PS51083">
    <property type="entry name" value="ZF_HIT"/>
    <property type="match status" value="1"/>
</dbReference>
<feature type="compositionally biased region" description="Polar residues" evidence="14">
    <location>
        <begin position="389"/>
        <end position="407"/>
    </location>
</feature>
<dbReference type="GO" id="GO:0070761">
    <property type="term" value="C:pre-snoRNP complex"/>
    <property type="evidence" value="ECO:0007669"/>
    <property type="project" value="TreeGrafter"/>
</dbReference>
<dbReference type="GO" id="GO:0000463">
    <property type="term" value="P:maturation of LSU-rRNA from tricistronic rRNA transcript (SSU-rRNA, 5.8S rRNA, LSU-rRNA)"/>
    <property type="evidence" value="ECO:0007669"/>
    <property type="project" value="TreeGrafter"/>
</dbReference>
<evidence type="ECO:0000256" key="5">
    <source>
        <dbReference type="ARBA" id="ARBA00022771"/>
    </source>
</evidence>
<dbReference type="InterPro" id="IPR057721">
    <property type="entry name" value="BCD1_alpha/beta"/>
</dbReference>
<evidence type="ECO:0000259" key="15">
    <source>
        <dbReference type="PROSITE" id="PS51083"/>
    </source>
</evidence>
<organism evidence="16 17">
    <name type="scientific">Mugilogobius chulae</name>
    <name type="common">yellowstripe goby</name>
    <dbReference type="NCBI Taxonomy" id="88201"/>
    <lineage>
        <taxon>Eukaryota</taxon>
        <taxon>Metazoa</taxon>
        <taxon>Chordata</taxon>
        <taxon>Craniata</taxon>
        <taxon>Vertebrata</taxon>
        <taxon>Euteleostomi</taxon>
        <taxon>Actinopterygii</taxon>
        <taxon>Neopterygii</taxon>
        <taxon>Teleostei</taxon>
        <taxon>Neoteleostei</taxon>
        <taxon>Acanthomorphata</taxon>
        <taxon>Gobiaria</taxon>
        <taxon>Gobiiformes</taxon>
        <taxon>Gobioidei</taxon>
        <taxon>Gobiidae</taxon>
        <taxon>Gobionellinae</taxon>
        <taxon>Mugilogobius</taxon>
    </lineage>
</organism>
<keyword evidence="5 13" id="KW-0863">Zinc-finger</keyword>
<evidence type="ECO:0000256" key="12">
    <source>
        <dbReference type="ARBA" id="ARBA00077531"/>
    </source>
</evidence>
<evidence type="ECO:0000256" key="14">
    <source>
        <dbReference type="SAM" id="MobiDB-lite"/>
    </source>
</evidence>
<comment type="function">
    <text evidence="8">Required for box C/D snoRNAs accumulation involved in snoRNA processing, snoRNA transport to the nucleolus and ribosome biogenesis.</text>
</comment>
<dbReference type="Pfam" id="PF04438">
    <property type="entry name" value="zf-HIT"/>
    <property type="match status" value="1"/>
</dbReference>
<evidence type="ECO:0000256" key="6">
    <source>
        <dbReference type="ARBA" id="ARBA00022833"/>
    </source>
</evidence>
<dbReference type="FunFam" id="3.30.60.190:FF:000001">
    <property type="entry name" value="box C/D snoRNA protein 1"/>
    <property type="match status" value="1"/>
</dbReference>
<proteinExistence type="inferred from homology"/>
<feature type="region of interest" description="Disordered" evidence="14">
    <location>
        <begin position="287"/>
        <end position="428"/>
    </location>
</feature>
<dbReference type="SUPFAM" id="SSF144232">
    <property type="entry name" value="HIT/MYND zinc finger-like"/>
    <property type="match status" value="1"/>
</dbReference>
<dbReference type="CDD" id="cd23023">
    <property type="entry name" value="zf-HIT_BCD1"/>
    <property type="match status" value="1"/>
</dbReference>
<keyword evidence="2" id="KW-0690">Ribosome biogenesis</keyword>
<feature type="domain" description="HIT-type" evidence="15">
    <location>
        <begin position="53"/>
        <end position="87"/>
    </location>
</feature>
<evidence type="ECO:0000256" key="11">
    <source>
        <dbReference type="ARBA" id="ARBA00068630"/>
    </source>
</evidence>
<evidence type="ECO:0000256" key="4">
    <source>
        <dbReference type="ARBA" id="ARBA00022723"/>
    </source>
</evidence>
<dbReference type="GO" id="GO:0000492">
    <property type="term" value="P:box C/D snoRNP assembly"/>
    <property type="evidence" value="ECO:0007669"/>
    <property type="project" value="TreeGrafter"/>
</dbReference>
<dbReference type="InterPro" id="IPR007529">
    <property type="entry name" value="Znf_HIT"/>
</dbReference>
<name>A0AAW0NF07_9GOBI</name>
<dbReference type="PANTHER" id="PTHR13483">
    <property type="entry name" value="BOX C_D SNORNA PROTEIN 1-RELATED"/>
    <property type="match status" value="1"/>
</dbReference>
<evidence type="ECO:0000256" key="2">
    <source>
        <dbReference type="ARBA" id="ARBA00022517"/>
    </source>
</evidence>
<accession>A0AAW0NF07</accession>
<dbReference type="Gene3D" id="3.30.60.190">
    <property type="match status" value="1"/>
</dbReference>
<keyword evidence="1" id="KW-1017">Isopeptide bond</keyword>
<evidence type="ECO:0000256" key="10">
    <source>
        <dbReference type="ARBA" id="ARBA00061949"/>
    </source>
</evidence>
<evidence type="ECO:0000313" key="17">
    <source>
        <dbReference type="Proteomes" id="UP001460270"/>
    </source>
</evidence>
<keyword evidence="7" id="KW-0832">Ubl conjugation</keyword>
<evidence type="ECO:0000256" key="1">
    <source>
        <dbReference type="ARBA" id="ARBA00022499"/>
    </source>
</evidence>